<feature type="transmembrane region" description="Helical" evidence="6">
    <location>
        <begin position="280"/>
        <end position="304"/>
    </location>
</feature>
<evidence type="ECO:0000313" key="9">
    <source>
        <dbReference type="Proteomes" id="UP001375743"/>
    </source>
</evidence>
<evidence type="ECO:0000256" key="6">
    <source>
        <dbReference type="SAM" id="Phobius"/>
    </source>
</evidence>
<comment type="caution">
    <text evidence="8">The sequence shown here is derived from an EMBL/GenBank/DDBJ whole genome shotgun (WGS) entry which is preliminary data.</text>
</comment>
<dbReference type="Proteomes" id="UP001375743">
    <property type="component" value="Unassembled WGS sequence"/>
</dbReference>
<keyword evidence="9" id="KW-1185">Reference proteome</keyword>
<proteinExistence type="predicted"/>
<evidence type="ECO:0000256" key="1">
    <source>
        <dbReference type="ARBA" id="ARBA00004651"/>
    </source>
</evidence>
<evidence type="ECO:0000256" key="3">
    <source>
        <dbReference type="ARBA" id="ARBA00022692"/>
    </source>
</evidence>
<protein>
    <submittedName>
        <fullName evidence="8">Type II secretion system F family protein</fullName>
    </submittedName>
</protein>
<organism evidence="8 9">
    <name type="scientific">Benzoatithermus flavus</name>
    <dbReference type="NCBI Taxonomy" id="3108223"/>
    <lineage>
        <taxon>Bacteria</taxon>
        <taxon>Pseudomonadati</taxon>
        <taxon>Pseudomonadota</taxon>
        <taxon>Alphaproteobacteria</taxon>
        <taxon>Geminicoccales</taxon>
        <taxon>Geminicoccaceae</taxon>
        <taxon>Benzoatithermus</taxon>
    </lineage>
</organism>
<gene>
    <name evidence="8" type="ORF">U1T56_06675</name>
</gene>
<dbReference type="InterPro" id="IPR018076">
    <property type="entry name" value="T2SS_GspF_dom"/>
</dbReference>
<feature type="transmembrane region" description="Helical" evidence="6">
    <location>
        <begin position="130"/>
        <end position="150"/>
    </location>
</feature>
<evidence type="ECO:0000259" key="7">
    <source>
        <dbReference type="Pfam" id="PF00482"/>
    </source>
</evidence>
<dbReference type="Pfam" id="PF00482">
    <property type="entry name" value="T2SSF"/>
    <property type="match status" value="1"/>
</dbReference>
<dbReference type="EMBL" id="JBBLZC010000005">
    <property type="protein sequence ID" value="MEK0082827.1"/>
    <property type="molecule type" value="Genomic_DNA"/>
</dbReference>
<evidence type="ECO:0000256" key="4">
    <source>
        <dbReference type="ARBA" id="ARBA00022989"/>
    </source>
</evidence>
<keyword evidence="5 6" id="KW-0472">Membrane</keyword>
<evidence type="ECO:0000256" key="5">
    <source>
        <dbReference type="ARBA" id="ARBA00023136"/>
    </source>
</evidence>
<feature type="transmembrane region" description="Helical" evidence="6">
    <location>
        <begin position="104"/>
        <end position="124"/>
    </location>
</feature>
<evidence type="ECO:0000256" key="2">
    <source>
        <dbReference type="ARBA" id="ARBA00022475"/>
    </source>
</evidence>
<accession>A0ABU8XNS3</accession>
<keyword evidence="3 6" id="KW-0812">Transmembrane</keyword>
<feature type="transmembrane region" description="Helical" evidence="6">
    <location>
        <begin position="6"/>
        <end position="26"/>
    </location>
</feature>
<dbReference type="PANTHER" id="PTHR35007:SF2">
    <property type="entry name" value="PILUS ASSEMBLE PROTEIN"/>
    <property type="match status" value="1"/>
</dbReference>
<dbReference type="RefSeq" id="WP_418158681.1">
    <property type="nucleotide sequence ID" value="NZ_JBBLZC010000005.1"/>
</dbReference>
<name>A0ABU8XNS3_9PROT</name>
<feature type="domain" description="Type II secretion system protein GspF" evidence="7">
    <location>
        <begin position="171"/>
        <end position="299"/>
    </location>
</feature>
<sequence length="312" mass="33302">MTPGLLMLLGILAAIGLALLVLDRAVTRRDRIRARLIRACGKESDHGTRTPATDGLPDGEGGLLDALADRLARPSLLGSRDQTKMRELLLAAGFRDPSSLGRYVAVKALAMAAGAFLGLGLMLRDAAGEPVLQLALAGVLAFVAGLLPELGLKLMRRRRQNAIRATLADALDLMIIAANAGHSLDVAVARVGKEIAHMAPVLADELAVLGSEMRALPNRRQALENLAQRTGLPEVRSLTATLIQTIRYGTPLTQALKTLALEMRQAKLLLLEERAARLPALLSLPLMLLIMPSIFIVTVGPAIIRISALLFE</sequence>
<dbReference type="PANTHER" id="PTHR35007">
    <property type="entry name" value="INTEGRAL MEMBRANE PROTEIN-RELATED"/>
    <property type="match status" value="1"/>
</dbReference>
<reference evidence="8 9" key="1">
    <citation type="submission" date="2024-01" db="EMBL/GenBank/DDBJ databases">
        <title>Multi-omics insights into the function and evolution of sodium benzoate biodegradation pathways in Benzoatithermus flavus gen. nov., sp. nov. from hot spring.</title>
        <authorList>
            <person name="Hu C.-J."/>
            <person name="Li W.-J."/>
        </authorList>
    </citation>
    <scope>NUCLEOTIDE SEQUENCE [LARGE SCALE GENOMIC DNA]</scope>
    <source>
        <strain evidence="8 9">SYSU G07066</strain>
    </source>
</reference>
<keyword evidence="4 6" id="KW-1133">Transmembrane helix</keyword>
<keyword evidence="2" id="KW-1003">Cell membrane</keyword>
<evidence type="ECO:0000313" key="8">
    <source>
        <dbReference type="EMBL" id="MEK0082827.1"/>
    </source>
</evidence>
<comment type="subcellular location">
    <subcellularLocation>
        <location evidence="1">Cell membrane</location>
        <topology evidence="1">Multi-pass membrane protein</topology>
    </subcellularLocation>
</comment>